<comment type="similarity">
    <text evidence="1 7">Belongs to the glycosyl hydrolase 5 (cellulase A) family.</text>
</comment>
<keyword evidence="8" id="KW-1133">Transmembrane helix</keyword>
<dbReference type="CAZy" id="GH5">
    <property type="family name" value="Glycoside Hydrolase Family 5"/>
</dbReference>
<evidence type="ECO:0000256" key="8">
    <source>
        <dbReference type="SAM" id="Phobius"/>
    </source>
</evidence>
<dbReference type="AlphaFoldDB" id="E5A2B5"/>
<dbReference type="FunFam" id="3.20.20.80:FF:000033">
    <property type="entry name" value="Glucan 1,3-beta-glucosidase A"/>
    <property type="match status" value="1"/>
</dbReference>
<dbReference type="GO" id="GO:0005576">
    <property type="term" value="C:extracellular region"/>
    <property type="evidence" value="ECO:0007669"/>
    <property type="project" value="TreeGrafter"/>
</dbReference>
<keyword evidence="11" id="KW-1185">Reference proteome</keyword>
<dbReference type="eggNOG" id="ENOG502QPYU">
    <property type="taxonomic scope" value="Eukaryota"/>
</dbReference>
<dbReference type="InParanoid" id="E5A2B5"/>
<dbReference type="InterPro" id="IPR017853">
    <property type="entry name" value="GH"/>
</dbReference>
<dbReference type="Gene3D" id="3.20.20.80">
    <property type="entry name" value="Glycosidases"/>
    <property type="match status" value="1"/>
</dbReference>
<accession>E5A2B5</accession>
<keyword evidence="8" id="KW-0812">Transmembrane</keyword>
<comment type="catalytic activity">
    <reaction evidence="5">
        <text>Successive hydrolysis of beta-D-glucose units from the non-reducing ends of (1-&gt;3)-beta-D-glucans, releasing alpha-glucose.</text>
        <dbReference type="EC" id="3.2.1.58"/>
    </reaction>
</comment>
<dbReference type="HOGENOM" id="CLU_004624_0_2_1"/>
<organism evidence="11">
    <name type="scientific">Leptosphaeria maculans (strain JN3 / isolate v23.1.3 / race Av1-4-5-6-7-8)</name>
    <name type="common">Blackleg fungus</name>
    <name type="synonym">Phoma lingam</name>
    <dbReference type="NCBI Taxonomy" id="985895"/>
    <lineage>
        <taxon>Eukaryota</taxon>
        <taxon>Fungi</taxon>
        <taxon>Dikarya</taxon>
        <taxon>Ascomycota</taxon>
        <taxon>Pezizomycotina</taxon>
        <taxon>Dothideomycetes</taxon>
        <taxon>Pleosporomycetidae</taxon>
        <taxon>Pleosporales</taxon>
        <taxon>Pleosporineae</taxon>
        <taxon>Leptosphaeriaceae</taxon>
        <taxon>Plenodomus</taxon>
        <taxon>Plenodomus lingam/Leptosphaeria maculans species complex</taxon>
    </lineage>
</organism>
<keyword evidence="2 7" id="KW-0378">Hydrolase</keyword>
<dbReference type="EMBL" id="FP929132">
    <property type="protein sequence ID" value="CBX97550.1"/>
    <property type="molecule type" value="Genomic_DNA"/>
</dbReference>
<evidence type="ECO:0000313" key="11">
    <source>
        <dbReference type="Proteomes" id="UP000002668"/>
    </source>
</evidence>
<keyword evidence="3 7" id="KW-0326">Glycosidase</keyword>
<dbReference type="InterPro" id="IPR050386">
    <property type="entry name" value="Glycosyl_hydrolase_5"/>
</dbReference>
<feature type="domain" description="Glycoside hydrolase family 5" evidence="9">
    <location>
        <begin position="225"/>
        <end position="490"/>
    </location>
</feature>
<keyword evidence="8" id="KW-0472">Membrane</keyword>
<dbReference type="SUPFAM" id="SSF51445">
    <property type="entry name" value="(Trans)glycosidases"/>
    <property type="match status" value="1"/>
</dbReference>
<dbReference type="OMA" id="LNEPALY"/>
<keyword evidence="4" id="KW-0961">Cell wall biogenesis/degradation</keyword>
<dbReference type="Proteomes" id="UP000002668">
    <property type="component" value="Genome"/>
</dbReference>
<dbReference type="GO" id="GO:0004338">
    <property type="term" value="F:glucan exo-1,3-beta-glucosidase activity"/>
    <property type="evidence" value="ECO:0007669"/>
    <property type="project" value="UniProtKB-EC"/>
</dbReference>
<reference evidence="11" key="1">
    <citation type="journal article" date="2011" name="Nat. Commun.">
        <title>Effector diversification within compartments of the Leptosphaeria maculans genome affected by Repeat-Induced Point mutations.</title>
        <authorList>
            <person name="Rouxel T."/>
            <person name="Grandaubert J."/>
            <person name="Hane J.K."/>
            <person name="Hoede C."/>
            <person name="van de Wouw A.P."/>
            <person name="Couloux A."/>
            <person name="Dominguez V."/>
            <person name="Anthouard V."/>
            <person name="Bally P."/>
            <person name="Bourras S."/>
            <person name="Cozijnsen A.J."/>
            <person name="Ciuffetti L.M."/>
            <person name="Degrave A."/>
            <person name="Dilmaghani A."/>
            <person name="Duret L."/>
            <person name="Fudal I."/>
            <person name="Goodwin S.B."/>
            <person name="Gout L."/>
            <person name="Glaser N."/>
            <person name="Linglin J."/>
            <person name="Kema G.H.J."/>
            <person name="Lapalu N."/>
            <person name="Lawrence C.B."/>
            <person name="May K."/>
            <person name="Meyer M."/>
            <person name="Ollivier B."/>
            <person name="Poulain J."/>
            <person name="Schoch C.L."/>
            <person name="Simon A."/>
            <person name="Spatafora J.W."/>
            <person name="Stachowiak A."/>
            <person name="Turgeon B.G."/>
            <person name="Tyler B.M."/>
            <person name="Vincent D."/>
            <person name="Weissenbach J."/>
            <person name="Amselem J."/>
            <person name="Quesneville H."/>
            <person name="Oliver R.P."/>
            <person name="Wincker P."/>
            <person name="Balesdent M.-H."/>
            <person name="Howlett B.J."/>
        </authorList>
    </citation>
    <scope>NUCLEOTIDE SEQUENCE [LARGE SCALE GENOMIC DNA]</scope>
    <source>
        <strain evidence="11">JN3 / isolate v23.1.3 / race Av1-4-5-6-7-8</strain>
    </source>
</reference>
<dbReference type="GO" id="GO:0071555">
    <property type="term" value="P:cell wall organization"/>
    <property type="evidence" value="ECO:0007669"/>
    <property type="project" value="UniProtKB-KW"/>
</dbReference>
<evidence type="ECO:0000256" key="4">
    <source>
        <dbReference type="ARBA" id="ARBA00023316"/>
    </source>
</evidence>
<evidence type="ECO:0000313" key="10">
    <source>
        <dbReference type="EMBL" id="CBX97550.1"/>
    </source>
</evidence>
<dbReference type="VEuPathDB" id="FungiDB:LEMA_P089590.1"/>
<dbReference type="GO" id="GO:0009251">
    <property type="term" value="P:glucan catabolic process"/>
    <property type="evidence" value="ECO:0007669"/>
    <property type="project" value="TreeGrafter"/>
</dbReference>
<dbReference type="OrthoDB" id="62120at2759"/>
<gene>
    <name evidence="10" type="ORF">LEMA_P089590.1</name>
</gene>
<dbReference type="STRING" id="985895.E5A2B5"/>
<evidence type="ECO:0000256" key="7">
    <source>
        <dbReference type="RuleBase" id="RU361153"/>
    </source>
</evidence>
<evidence type="ECO:0000256" key="5">
    <source>
        <dbReference type="ARBA" id="ARBA00036824"/>
    </source>
</evidence>
<evidence type="ECO:0000259" key="9">
    <source>
        <dbReference type="Pfam" id="PF00150"/>
    </source>
</evidence>
<dbReference type="InterPro" id="IPR001547">
    <property type="entry name" value="Glyco_hydro_5"/>
</dbReference>
<evidence type="ECO:0000256" key="3">
    <source>
        <dbReference type="ARBA" id="ARBA00023295"/>
    </source>
</evidence>
<evidence type="ECO:0000256" key="1">
    <source>
        <dbReference type="ARBA" id="ARBA00005641"/>
    </source>
</evidence>
<proteinExistence type="inferred from homology"/>
<evidence type="ECO:0000256" key="2">
    <source>
        <dbReference type="ARBA" id="ARBA00022801"/>
    </source>
</evidence>
<dbReference type="PANTHER" id="PTHR31297:SF8">
    <property type="entry name" value="GLYCOSIDE HYDROLASE FAMILY 5 DOMAIN-CONTAINING PROTEIN"/>
    <property type="match status" value="1"/>
</dbReference>
<dbReference type="EC" id="3.2.1.58" evidence="6"/>
<name>E5A2B5_LEPMJ</name>
<feature type="transmembrane region" description="Helical" evidence="8">
    <location>
        <begin position="89"/>
        <end position="109"/>
    </location>
</feature>
<dbReference type="GO" id="GO:0009986">
    <property type="term" value="C:cell surface"/>
    <property type="evidence" value="ECO:0007669"/>
    <property type="project" value="TreeGrafter"/>
</dbReference>
<protein>
    <recommendedName>
        <fullName evidence="6">glucan 1,3-beta-glucosidase</fullName>
        <ecNumber evidence="6">3.2.1.58</ecNumber>
    </recommendedName>
</protein>
<sequence>MQATKPSRACQVVSSDHAAMFKVSCREVLQGIVPPHGVRCVRKERYKRDRVQVLPIQFLGARRSTQQSKGQHYISMLGVDITYSSGSRVFFTLVTILPACAAQILSYVINIGIRPRCSNVSFSHPNATLGACLSSSRGNLFANTLYAIGDESLTFGSEKRDVDFKWGTDMIRGVNIGGWLVLEPWITPSIFDNANRNRPQKDIVDEYTLAEKLGPDAALAVLRKHWDTFVTWQDFNKIKQAGFNIVRIPIGYWAYDTLDSPYITGAAVYIDAAVDWARLLGLKIVIDLHGAPGSQNGYDNSGQRLDVPTWQTGDTVKQTLQVLKTISDKYAQPSFQDVVVGIQILNEPAQYWEDKIKLDVTKQFYRDGYGQVREVSDTPVILGDGFMPPSSWNGFLTPSDGSALNVAMDHHEYQIFDNKFIKWSPAQHIDYVCTNADTYNGADKWTFVGEWTGAMTDCARYLNGYGRGARYDGTLNNAPKIGNCGWQNDIKQWSQSYKDETRKYIEAQISAFENKTQGWFWWNFKTESAAEWDAFDLIDAGVFPAIKNGKVDYHFKTKC</sequence>
<dbReference type="Pfam" id="PF00150">
    <property type="entry name" value="Cellulase"/>
    <property type="match status" value="1"/>
</dbReference>
<dbReference type="PANTHER" id="PTHR31297">
    <property type="entry name" value="GLUCAN ENDO-1,6-BETA-GLUCOSIDASE B"/>
    <property type="match status" value="1"/>
</dbReference>
<evidence type="ECO:0000256" key="6">
    <source>
        <dbReference type="ARBA" id="ARBA00038929"/>
    </source>
</evidence>